<comment type="similarity">
    <text evidence="1">Belongs to the bacterial ribosomal protein bL20 family.</text>
</comment>
<dbReference type="STRING" id="6248.A0A0K0EF74"/>
<organism evidence="6">
    <name type="scientific">Strongyloides stercoralis</name>
    <name type="common">Threadworm</name>
    <dbReference type="NCBI Taxonomy" id="6248"/>
    <lineage>
        <taxon>Eukaryota</taxon>
        <taxon>Metazoa</taxon>
        <taxon>Ecdysozoa</taxon>
        <taxon>Nematoda</taxon>
        <taxon>Chromadorea</taxon>
        <taxon>Rhabditida</taxon>
        <taxon>Tylenchina</taxon>
        <taxon>Panagrolaimomorpha</taxon>
        <taxon>Strongyloidoidea</taxon>
        <taxon>Strongyloididae</taxon>
        <taxon>Strongyloides</taxon>
    </lineage>
</organism>
<feature type="compositionally biased region" description="Basic and acidic residues" evidence="4">
    <location>
        <begin position="174"/>
        <end position="189"/>
    </location>
</feature>
<dbReference type="WBParaSite" id="SSTP_0000813700.1">
    <property type="protein sequence ID" value="SSTP_0000813700.1"/>
    <property type="gene ID" value="SSTP_0000813700"/>
</dbReference>
<dbReference type="InterPro" id="IPR005813">
    <property type="entry name" value="Ribosomal_bL20"/>
</dbReference>
<name>A0A0K0EF74_STRER</name>
<accession>A0A0K0EF74</accession>
<dbReference type="Gene3D" id="1.10.1900.20">
    <property type="entry name" value="Ribosomal protein L20"/>
    <property type="match status" value="1"/>
</dbReference>
<evidence type="ECO:0000313" key="6">
    <source>
        <dbReference type="WBParaSite" id="SSTP_0000813700.1"/>
    </source>
</evidence>
<reference evidence="6" key="1">
    <citation type="submission" date="2015-08" db="UniProtKB">
        <authorList>
            <consortium name="WormBaseParasite"/>
        </authorList>
    </citation>
    <scope>IDENTIFICATION</scope>
</reference>
<evidence type="ECO:0000313" key="5">
    <source>
        <dbReference type="Proteomes" id="UP000035681"/>
    </source>
</evidence>
<dbReference type="GO" id="GO:0019843">
    <property type="term" value="F:rRNA binding"/>
    <property type="evidence" value="ECO:0007669"/>
    <property type="project" value="InterPro"/>
</dbReference>
<feature type="region of interest" description="Disordered" evidence="4">
    <location>
        <begin position="165"/>
        <end position="189"/>
    </location>
</feature>
<evidence type="ECO:0000256" key="2">
    <source>
        <dbReference type="ARBA" id="ARBA00022980"/>
    </source>
</evidence>
<dbReference type="InterPro" id="IPR035566">
    <property type="entry name" value="Ribosomal_protein_bL20_C"/>
</dbReference>
<dbReference type="GO" id="GO:1990904">
    <property type="term" value="C:ribonucleoprotein complex"/>
    <property type="evidence" value="ECO:0007669"/>
    <property type="project" value="UniProtKB-KW"/>
</dbReference>
<sequence>MKITSVLGLRRILNSPFDPFHTMPKPDKWKKREKLARFTAWQYGSERNTVKGAYRKLNKVFHYMSMQNKDEVKLNHFYAEQRVSTALKEHNFDYPNFKNSMNKAHILLDNVVLSQLAMYEPRSFQSLVLLGKKMNVLQEKKTIVNGDELDNIEIYNNFIREPLPLPKTYPKGPSENHKSKPRQLREDEY</sequence>
<dbReference type="PANTHER" id="PTHR10986">
    <property type="entry name" value="39S RIBOSOMAL PROTEIN L20"/>
    <property type="match status" value="1"/>
</dbReference>
<dbReference type="Pfam" id="PF00453">
    <property type="entry name" value="Ribosomal_L20"/>
    <property type="match status" value="1"/>
</dbReference>
<keyword evidence="5" id="KW-1185">Reference proteome</keyword>
<dbReference type="WBParaSite" id="TCONS_00001922.p1">
    <property type="protein sequence ID" value="TCONS_00001922.p1"/>
    <property type="gene ID" value="XLOC_001836"/>
</dbReference>
<evidence type="ECO:0000313" key="7">
    <source>
        <dbReference type="WBParaSite" id="TCONS_00001922.p1"/>
    </source>
</evidence>
<dbReference type="GO" id="GO:0006412">
    <property type="term" value="P:translation"/>
    <property type="evidence" value="ECO:0007669"/>
    <property type="project" value="InterPro"/>
</dbReference>
<keyword evidence="3" id="KW-0687">Ribonucleoprotein</keyword>
<dbReference type="GO" id="GO:0005840">
    <property type="term" value="C:ribosome"/>
    <property type="evidence" value="ECO:0007669"/>
    <property type="project" value="UniProtKB-KW"/>
</dbReference>
<dbReference type="Proteomes" id="UP000035681">
    <property type="component" value="Unplaced"/>
</dbReference>
<evidence type="ECO:0000256" key="3">
    <source>
        <dbReference type="ARBA" id="ARBA00023274"/>
    </source>
</evidence>
<dbReference type="SUPFAM" id="SSF74731">
    <property type="entry name" value="Ribosomal protein L20"/>
    <property type="match status" value="1"/>
</dbReference>
<protein>
    <submittedName>
        <fullName evidence="6">39S ribosomal protein L17, mitochondrial</fullName>
    </submittedName>
    <submittedName>
        <fullName evidence="7">39S ribosomal protein L20, mitochondrial</fullName>
    </submittedName>
</protein>
<dbReference type="AlphaFoldDB" id="A0A0K0EF74"/>
<evidence type="ECO:0000256" key="4">
    <source>
        <dbReference type="SAM" id="MobiDB-lite"/>
    </source>
</evidence>
<proteinExistence type="inferred from homology"/>
<evidence type="ECO:0000256" key="1">
    <source>
        <dbReference type="ARBA" id="ARBA00007698"/>
    </source>
</evidence>
<dbReference type="GO" id="GO:0003735">
    <property type="term" value="F:structural constituent of ribosome"/>
    <property type="evidence" value="ECO:0007669"/>
    <property type="project" value="InterPro"/>
</dbReference>
<dbReference type="PRINTS" id="PR00062">
    <property type="entry name" value="RIBOSOMALL20"/>
</dbReference>
<keyword evidence="2" id="KW-0689">Ribosomal protein</keyword>